<dbReference type="Gene3D" id="3.40.50.300">
    <property type="entry name" value="P-loop containing nucleotide triphosphate hydrolases"/>
    <property type="match status" value="1"/>
</dbReference>
<dbReference type="SUPFAM" id="SSF53448">
    <property type="entry name" value="Nucleotide-diphospho-sugar transferases"/>
    <property type="match status" value="2"/>
</dbReference>
<accession>A0AAD7U7N9</accession>
<evidence type="ECO:0000313" key="3">
    <source>
        <dbReference type="EMBL" id="KAJ8599807.1"/>
    </source>
</evidence>
<dbReference type="AlphaFoldDB" id="A0AAD7U7N9"/>
<comment type="pathway">
    <text evidence="1">Glycan metabolism; pectin biosynthesis.</text>
</comment>
<organism evidence="3 4">
    <name type="scientific">Chrysophaeum taylorii</name>
    <dbReference type="NCBI Taxonomy" id="2483200"/>
    <lineage>
        <taxon>Eukaryota</taxon>
        <taxon>Sar</taxon>
        <taxon>Stramenopiles</taxon>
        <taxon>Ochrophyta</taxon>
        <taxon>Pelagophyceae</taxon>
        <taxon>Pelagomonadales</taxon>
        <taxon>Pelagomonadaceae</taxon>
        <taxon>Chrysophaeum</taxon>
    </lineage>
</organism>
<evidence type="ECO:0000256" key="1">
    <source>
        <dbReference type="ARBA" id="ARBA00004877"/>
    </source>
</evidence>
<dbReference type="InterPro" id="IPR029993">
    <property type="entry name" value="GAUT"/>
</dbReference>
<dbReference type="InterPro" id="IPR002495">
    <property type="entry name" value="Glyco_trans_8"/>
</dbReference>
<comment type="caution">
    <text evidence="3">The sequence shown here is derived from an EMBL/GenBank/DDBJ whole genome shotgun (WGS) entry which is preliminary data.</text>
</comment>
<gene>
    <name evidence="3" type="ORF">CTAYLR_003999</name>
</gene>
<dbReference type="EMBL" id="JAQMWT010000544">
    <property type="protein sequence ID" value="KAJ8599807.1"/>
    <property type="molecule type" value="Genomic_DNA"/>
</dbReference>
<evidence type="ECO:0000256" key="2">
    <source>
        <dbReference type="SAM" id="MobiDB-lite"/>
    </source>
</evidence>
<dbReference type="Proteomes" id="UP001230188">
    <property type="component" value="Unassembled WGS sequence"/>
</dbReference>
<dbReference type="InterPro" id="IPR027417">
    <property type="entry name" value="P-loop_NTPase"/>
</dbReference>
<sequence>MDDGGAGSAIDVILLTDRIAPSSAVLASACVNTKARRLRFHVVVPDSALDEARAQLMPAQCAGAEWRLLAESAVVQSIRDFGLALTWEIEVPRTNSSVRVPRWDRSSKHNSVFNCLRFYLPRLPEFAELESLIFMDDDIIIQGDLAKLWEFPLDKPLTAGCLNWIWNSCARMEAFLDLSYVEVPYMGFGMLPRGGEGSVASLTCASDDQRECAPAGFFESLAETSEKIQGCRLDIDGLRSKRAWNFGLNKFNLSAWRAANLTERYIAWIVANKEFGWFPTTSLGYGLGIAYLTLADDVICTDDDDVGMSVLHGLGFVEPDDLILGGIPLGTIRDFYALHWNGDRKPYSPTNAIPEYADYFLVHAPTIKKGYDKARRRTLATAIKSRSFVVWTEPRSGSEWFMNVIDKHSNVCASGEVHSSGRGWPRESLLPSQFLGDNVEVCQPKAVCYWAIASRLLETLLIRAGNDTKIPSVCESRPKKLRSERYGDDHYKTHLGSLCAILGQAVPAASADDRTEDSWRARVMRESFRIFVTRALGGGGGGRSDALQQKNASGWRDRKLFFGGGLPEEPRRMMPCACPPNTTTTGTKIMNDWLDIAASSASRDVSPSKKKKKYDFYFFTSILEELGSKIVVLDRENLFAAYVSLRVAEFTRSFHCRGSSCRHEGRVRVDVDQLLGFVRHNLRQREKRDLLLANKRSFEVLRIQYEFCVENKPACFRKVLGFLDVDDDDRALDGLLAGSSDVTSRDVRTAVERVLNFDEVARALVEAGMERYLRTPDEINTKSNAGSGSAPDDVHVLVMSDRAPALATTLSSLCSAATTTSIATLVVHLVVPSKSTDPSLWDVSAAVEACDGARFKVRSIDSVQQELLERHDLRPVWMSWLDASTNHHRDAPPPPPRYARDRSDKHSSPFNLARFYVPLLREYEDVPRLILLDDDVVVQGAIGAANKAAEDEKNAVVLAGCQNWISTQIEEEEMRMSPNYALKVFDTPHFGFRRIRPGGNLSDALCEDDAEFDCMPSTFLDTLAAAWKDVRCETTTIGCREDGPEQQQQQQQQHDAIIRGIAAQPAWNFGLAAINIPSWRRKNLTFAYHAWTRIAASRGIFPAGSLAHGLGLAYLALEDQVKCWESLVTDEQNIDVLQGLGYVQPRDLAAGNLSIPEAFALHFNGEVKPWDARSPYRGVWEQRAPLDVVIKLPEQAELRILEEEAYAPSGLRMLEEEPYTNFAPTTPNPE</sequence>
<protein>
    <submittedName>
        <fullName evidence="3">Uncharacterized protein</fullName>
    </submittedName>
</protein>
<feature type="region of interest" description="Disordered" evidence="2">
    <location>
        <begin position="884"/>
        <end position="905"/>
    </location>
</feature>
<name>A0AAD7U7N9_9STRA</name>
<dbReference type="Pfam" id="PF01501">
    <property type="entry name" value="Glyco_transf_8"/>
    <property type="match status" value="2"/>
</dbReference>
<dbReference type="Gene3D" id="3.90.550.10">
    <property type="entry name" value="Spore Coat Polysaccharide Biosynthesis Protein SpsA, Chain A"/>
    <property type="match status" value="2"/>
</dbReference>
<dbReference type="PANTHER" id="PTHR32116">
    <property type="entry name" value="GALACTURONOSYLTRANSFERASE 4-RELATED"/>
    <property type="match status" value="1"/>
</dbReference>
<proteinExistence type="predicted"/>
<dbReference type="InterPro" id="IPR029044">
    <property type="entry name" value="Nucleotide-diphossugar_trans"/>
</dbReference>
<dbReference type="GO" id="GO:0047262">
    <property type="term" value="F:polygalacturonate 4-alpha-galacturonosyltransferase activity"/>
    <property type="evidence" value="ECO:0007669"/>
    <property type="project" value="InterPro"/>
</dbReference>
<keyword evidence="4" id="KW-1185">Reference proteome</keyword>
<dbReference type="SUPFAM" id="SSF52540">
    <property type="entry name" value="P-loop containing nucleoside triphosphate hydrolases"/>
    <property type="match status" value="1"/>
</dbReference>
<reference evidence="3" key="1">
    <citation type="submission" date="2023-01" db="EMBL/GenBank/DDBJ databases">
        <title>Metagenome sequencing of chrysophaentin producing Chrysophaeum taylorii.</title>
        <authorList>
            <person name="Davison J."/>
            <person name="Bewley C."/>
        </authorList>
    </citation>
    <scope>NUCLEOTIDE SEQUENCE</scope>
    <source>
        <strain evidence="3">NIES-1699</strain>
    </source>
</reference>
<evidence type="ECO:0000313" key="4">
    <source>
        <dbReference type="Proteomes" id="UP001230188"/>
    </source>
</evidence>